<gene>
    <name evidence="1" type="ORF">CLO192961_LOCUS225284</name>
</gene>
<organism evidence="1 2">
    <name type="scientific">Bionectria ochroleuca</name>
    <name type="common">Gliocladium roseum</name>
    <dbReference type="NCBI Taxonomy" id="29856"/>
    <lineage>
        <taxon>Eukaryota</taxon>
        <taxon>Fungi</taxon>
        <taxon>Dikarya</taxon>
        <taxon>Ascomycota</taxon>
        <taxon>Pezizomycotina</taxon>
        <taxon>Sordariomycetes</taxon>
        <taxon>Hypocreomycetidae</taxon>
        <taxon>Hypocreales</taxon>
        <taxon>Bionectriaceae</taxon>
        <taxon>Clonostachys</taxon>
    </lineage>
</organism>
<dbReference type="EMBL" id="CABFNS010000780">
    <property type="protein sequence ID" value="VUC28119.1"/>
    <property type="molecule type" value="Genomic_DNA"/>
</dbReference>
<evidence type="ECO:0000313" key="2">
    <source>
        <dbReference type="Proteomes" id="UP000766486"/>
    </source>
</evidence>
<keyword evidence="2" id="KW-1185">Reference proteome</keyword>
<proteinExistence type="predicted"/>
<protein>
    <submittedName>
        <fullName evidence="1">Uncharacterized protein</fullName>
    </submittedName>
</protein>
<comment type="caution">
    <text evidence="1">The sequence shown here is derived from an EMBL/GenBank/DDBJ whole genome shotgun (WGS) entry which is preliminary data.</text>
</comment>
<sequence length="264" mass="30041">MGLFPIPSRLGVFRLSNLDASQHELEFEFEDKYIFAVAQRYPKDLNEAFVVIYFPTPPYKSSEATVFTRTEDGAGFRRHAKIKTIGNPCFEVRARYFPRDEPKFCFDSPKALLYAHRGGAKTVRIVDMGINIAERLEDPLFHSAWDETVGQRIRYKAVEVETSSSSGGSHVLQADDAQGNVWDDTHSRKVMSINHLLKWPLNAKFGFELLSDSTLFRKGPCLIPAEHVLSVMAMATIHTLLVTSYWWDGLRSSPLLPEEVRQED</sequence>
<accession>A0ABY6UBJ6</accession>
<reference evidence="1 2" key="1">
    <citation type="submission" date="2019-06" db="EMBL/GenBank/DDBJ databases">
        <authorList>
            <person name="Broberg M."/>
        </authorList>
    </citation>
    <scope>NUCLEOTIDE SEQUENCE [LARGE SCALE GENOMIC DNA]</scope>
</reference>
<name>A0ABY6UBJ6_BIOOC</name>
<evidence type="ECO:0000313" key="1">
    <source>
        <dbReference type="EMBL" id="VUC28119.1"/>
    </source>
</evidence>
<dbReference type="Proteomes" id="UP000766486">
    <property type="component" value="Unassembled WGS sequence"/>
</dbReference>